<dbReference type="EMBL" id="FMJD01000007">
    <property type="protein sequence ID" value="SCM75628.1"/>
    <property type="molecule type" value="Genomic_DNA"/>
</dbReference>
<sequence>MIVGLAVVLLCQLIGEIFAYLTHLPVPAPVVGLVLLFGFFLVRDRWQWLPFSLRSEEIDKSCETLVQQMALLFVPAGVGIVQRLGILEANVLGVLTIILVTTAFSIAVTAFTFRLVSRWFPAPPEHQE</sequence>
<dbReference type="PANTHER" id="PTHR33931:SF2">
    <property type="entry name" value="HOLIN-LIKE PROTEIN CIDA"/>
    <property type="match status" value="1"/>
</dbReference>
<keyword evidence="3 6" id="KW-0812">Transmembrane</keyword>
<reference evidence="7" key="1">
    <citation type="submission" date="2016-08" db="EMBL/GenBank/DDBJ databases">
        <authorList>
            <person name="Seilhamer J.J."/>
        </authorList>
    </citation>
    <scope>NUCLEOTIDE SEQUENCE</scope>
    <source>
        <strain evidence="7">86</strain>
    </source>
</reference>
<keyword evidence="2" id="KW-1003">Cell membrane</keyword>
<evidence type="ECO:0000256" key="4">
    <source>
        <dbReference type="ARBA" id="ARBA00022989"/>
    </source>
</evidence>
<evidence type="ECO:0008006" key="8">
    <source>
        <dbReference type="Google" id="ProtNLM"/>
    </source>
</evidence>
<feature type="transmembrane region" description="Helical" evidence="6">
    <location>
        <begin position="91"/>
        <end position="113"/>
    </location>
</feature>
<dbReference type="Pfam" id="PF03788">
    <property type="entry name" value="LrgA"/>
    <property type="match status" value="1"/>
</dbReference>
<dbReference type="InterPro" id="IPR005538">
    <property type="entry name" value="LrgA/CidA"/>
</dbReference>
<organism evidence="7">
    <name type="scientific">uncultured Pleomorphomonas sp</name>
    <dbReference type="NCBI Taxonomy" id="442121"/>
    <lineage>
        <taxon>Bacteria</taxon>
        <taxon>Pseudomonadati</taxon>
        <taxon>Pseudomonadota</taxon>
        <taxon>Alphaproteobacteria</taxon>
        <taxon>Hyphomicrobiales</taxon>
        <taxon>Pleomorphomonadaceae</taxon>
        <taxon>Pleomorphomonas</taxon>
        <taxon>environmental samples</taxon>
    </lineage>
</organism>
<keyword evidence="5 6" id="KW-0472">Membrane</keyword>
<accession>A0A212LDT0</accession>
<dbReference type="PANTHER" id="PTHR33931">
    <property type="entry name" value="HOLIN-LIKE PROTEIN CIDA-RELATED"/>
    <property type="match status" value="1"/>
</dbReference>
<feature type="transmembrane region" description="Helical" evidence="6">
    <location>
        <begin position="25"/>
        <end position="43"/>
    </location>
</feature>
<evidence type="ECO:0000256" key="3">
    <source>
        <dbReference type="ARBA" id="ARBA00022692"/>
    </source>
</evidence>
<gene>
    <name evidence="7" type="ORF">KL86PLE_30075</name>
</gene>
<evidence type="ECO:0000256" key="6">
    <source>
        <dbReference type="SAM" id="Phobius"/>
    </source>
</evidence>
<evidence type="ECO:0000256" key="5">
    <source>
        <dbReference type="ARBA" id="ARBA00023136"/>
    </source>
</evidence>
<keyword evidence="4 6" id="KW-1133">Transmembrane helix</keyword>
<comment type="subcellular location">
    <subcellularLocation>
        <location evidence="1">Cell membrane</location>
        <topology evidence="1">Multi-pass membrane protein</topology>
    </subcellularLocation>
</comment>
<dbReference type="RefSeq" id="WP_288195988.1">
    <property type="nucleotide sequence ID" value="NZ_LT608334.1"/>
</dbReference>
<name>A0A212LDT0_9HYPH</name>
<proteinExistence type="predicted"/>
<evidence type="ECO:0000256" key="1">
    <source>
        <dbReference type="ARBA" id="ARBA00004651"/>
    </source>
</evidence>
<evidence type="ECO:0000313" key="7">
    <source>
        <dbReference type="EMBL" id="SCM75628.1"/>
    </source>
</evidence>
<evidence type="ECO:0000256" key="2">
    <source>
        <dbReference type="ARBA" id="ARBA00022475"/>
    </source>
</evidence>
<protein>
    <recommendedName>
        <fullName evidence="8">LrgA family protein</fullName>
    </recommendedName>
</protein>
<dbReference type="GO" id="GO:0005886">
    <property type="term" value="C:plasma membrane"/>
    <property type="evidence" value="ECO:0007669"/>
    <property type="project" value="UniProtKB-SubCell"/>
</dbReference>
<dbReference type="AlphaFoldDB" id="A0A212LDT0"/>